<dbReference type="GO" id="GO:0003700">
    <property type="term" value="F:DNA-binding transcription factor activity"/>
    <property type="evidence" value="ECO:0007669"/>
    <property type="project" value="InterPro"/>
</dbReference>
<dbReference type="InterPro" id="IPR003313">
    <property type="entry name" value="AraC-bd"/>
</dbReference>
<feature type="domain" description="HTH araC/xylS-type" evidence="4">
    <location>
        <begin position="192"/>
        <end position="290"/>
    </location>
</feature>
<keyword evidence="1" id="KW-0805">Transcription regulation</keyword>
<dbReference type="InterPro" id="IPR037923">
    <property type="entry name" value="HTH-like"/>
</dbReference>
<gene>
    <name evidence="5" type="ORF">J2I47_17075</name>
</gene>
<dbReference type="InterPro" id="IPR018060">
    <property type="entry name" value="HTH_AraC"/>
</dbReference>
<keyword evidence="2" id="KW-0238">DNA-binding</keyword>
<dbReference type="PANTHER" id="PTHR43280">
    <property type="entry name" value="ARAC-FAMILY TRANSCRIPTIONAL REGULATOR"/>
    <property type="match status" value="1"/>
</dbReference>
<dbReference type="AlphaFoldDB" id="A0A939GH66"/>
<dbReference type="PROSITE" id="PS01124">
    <property type="entry name" value="HTH_ARAC_FAMILY_2"/>
    <property type="match status" value="1"/>
</dbReference>
<comment type="caution">
    <text evidence="5">The sequence shown here is derived from an EMBL/GenBank/DDBJ whole genome shotgun (WGS) entry which is preliminary data.</text>
</comment>
<dbReference type="PRINTS" id="PR00032">
    <property type="entry name" value="HTHARAC"/>
</dbReference>
<protein>
    <submittedName>
        <fullName evidence="5">Helix-turn-helix domain-containing protein</fullName>
    </submittedName>
</protein>
<evidence type="ECO:0000313" key="6">
    <source>
        <dbReference type="Proteomes" id="UP000664034"/>
    </source>
</evidence>
<evidence type="ECO:0000256" key="3">
    <source>
        <dbReference type="ARBA" id="ARBA00023163"/>
    </source>
</evidence>
<keyword evidence="3" id="KW-0804">Transcription</keyword>
<dbReference type="RefSeq" id="WP_207365808.1">
    <property type="nucleotide sequence ID" value="NZ_JAFMYV010000009.1"/>
</dbReference>
<keyword evidence="6" id="KW-1185">Reference proteome</keyword>
<evidence type="ECO:0000256" key="1">
    <source>
        <dbReference type="ARBA" id="ARBA00023015"/>
    </source>
</evidence>
<dbReference type="EMBL" id="JAFMYV010000009">
    <property type="protein sequence ID" value="MBO0938266.1"/>
    <property type="molecule type" value="Genomic_DNA"/>
</dbReference>
<dbReference type="InterPro" id="IPR009057">
    <property type="entry name" value="Homeodomain-like_sf"/>
</dbReference>
<dbReference type="GO" id="GO:0043565">
    <property type="term" value="F:sequence-specific DNA binding"/>
    <property type="evidence" value="ECO:0007669"/>
    <property type="project" value="InterPro"/>
</dbReference>
<dbReference type="InterPro" id="IPR020449">
    <property type="entry name" value="Tscrpt_reg_AraC-type_HTH"/>
</dbReference>
<sequence length="297" mass="33851">MKASLQNYDGLYGDHYPAILPDFVHIERIEARSLQHKWLIKPHIHAQLFQLFCIETGSGTLYTERGDLLFTSPCLLQIPDNTLHGFNYSANTTGMVLTLSSAFVQQVVSSLPFLDSGHNDLHIIALQTNKTWFTYLKMILIRLSDEATDNLPGRSTVINSLLTALLTDLFRYVNGHHTVDTTNRNRSLTLFQQFQQSIRRSRNPQKNISQYADEQHITAIHLNRVCRNLVGKTAMQVVYDYFLTEARGYLTHTDFTVAEIAYQLNFGDAAYFSRLFKKYVGLSPKAFRRNGVAGPDN</sequence>
<dbReference type="InterPro" id="IPR047264">
    <property type="entry name" value="Cupin_HpaA-like_N"/>
</dbReference>
<dbReference type="Proteomes" id="UP000664034">
    <property type="component" value="Unassembled WGS sequence"/>
</dbReference>
<organism evidence="5 6">
    <name type="scientific">Fibrella rubiginis</name>
    <dbReference type="NCBI Taxonomy" id="2817060"/>
    <lineage>
        <taxon>Bacteria</taxon>
        <taxon>Pseudomonadati</taxon>
        <taxon>Bacteroidota</taxon>
        <taxon>Cytophagia</taxon>
        <taxon>Cytophagales</taxon>
        <taxon>Spirosomataceae</taxon>
        <taxon>Fibrella</taxon>
    </lineage>
</organism>
<dbReference type="SUPFAM" id="SSF51215">
    <property type="entry name" value="Regulatory protein AraC"/>
    <property type="match status" value="1"/>
</dbReference>
<dbReference type="SMART" id="SM00342">
    <property type="entry name" value="HTH_ARAC"/>
    <property type="match status" value="1"/>
</dbReference>
<proteinExistence type="predicted"/>
<dbReference type="Pfam" id="PF02311">
    <property type="entry name" value="AraC_binding"/>
    <property type="match status" value="1"/>
</dbReference>
<evidence type="ECO:0000256" key="2">
    <source>
        <dbReference type="ARBA" id="ARBA00023125"/>
    </source>
</evidence>
<evidence type="ECO:0000259" key="4">
    <source>
        <dbReference type="PROSITE" id="PS01124"/>
    </source>
</evidence>
<dbReference type="PANTHER" id="PTHR43280:SF32">
    <property type="entry name" value="TRANSCRIPTIONAL REGULATORY PROTEIN"/>
    <property type="match status" value="1"/>
</dbReference>
<dbReference type="SUPFAM" id="SSF46689">
    <property type="entry name" value="Homeodomain-like"/>
    <property type="match status" value="1"/>
</dbReference>
<dbReference type="Gene3D" id="1.10.10.60">
    <property type="entry name" value="Homeodomain-like"/>
    <property type="match status" value="1"/>
</dbReference>
<accession>A0A939GH66</accession>
<dbReference type="CDD" id="cd06999">
    <property type="entry name" value="cupin_HpaA-like_N"/>
    <property type="match status" value="1"/>
</dbReference>
<reference evidence="5" key="1">
    <citation type="submission" date="2021-03" db="EMBL/GenBank/DDBJ databases">
        <title>Fibrella sp. HMF5335 genome sequencing and assembly.</title>
        <authorList>
            <person name="Kang H."/>
            <person name="Kim H."/>
            <person name="Bae S."/>
            <person name="Joh K."/>
        </authorList>
    </citation>
    <scope>NUCLEOTIDE SEQUENCE</scope>
    <source>
        <strain evidence="5">HMF5335</strain>
    </source>
</reference>
<evidence type="ECO:0000313" key="5">
    <source>
        <dbReference type="EMBL" id="MBO0938266.1"/>
    </source>
</evidence>
<name>A0A939GH66_9BACT</name>
<dbReference type="Pfam" id="PF12833">
    <property type="entry name" value="HTH_18"/>
    <property type="match status" value="1"/>
</dbReference>